<evidence type="ECO:0000256" key="3">
    <source>
        <dbReference type="ARBA" id="ARBA00023136"/>
    </source>
</evidence>
<feature type="transmembrane region" description="Helical" evidence="4">
    <location>
        <begin position="339"/>
        <end position="361"/>
    </location>
</feature>
<evidence type="ECO:0000313" key="6">
    <source>
        <dbReference type="EMBL" id="NML93420.1"/>
    </source>
</evidence>
<dbReference type="InterPro" id="IPR011701">
    <property type="entry name" value="MFS"/>
</dbReference>
<evidence type="ECO:0000256" key="2">
    <source>
        <dbReference type="ARBA" id="ARBA00022989"/>
    </source>
</evidence>
<name>A0A7Y0BN34_9SPHN</name>
<feature type="transmembrane region" description="Helical" evidence="4">
    <location>
        <begin position="281"/>
        <end position="299"/>
    </location>
</feature>
<keyword evidence="3 4" id="KW-0472">Membrane</keyword>
<gene>
    <name evidence="6" type="ORF">HHL27_07015</name>
</gene>
<organism evidence="6 7">
    <name type="scientific">Novosphingobium olei</name>
    <dbReference type="NCBI Taxonomy" id="2728851"/>
    <lineage>
        <taxon>Bacteria</taxon>
        <taxon>Pseudomonadati</taxon>
        <taxon>Pseudomonadota</taxon>
        <taxon>Alphaproteobacteria</taxon>
        <taxon>Sphingomonadales</taxon>
        <taxon>Sphingomonadaceae</taxon>
        <taxon>Novosphingobium</taxon>
    </lineage>
</organism>
<feature type="transmembrane region" description="Helical" evidence="4">
    <location>
        <begin position="367"/>
        <end position="387"/>
    </location>
</feature>
<dbReference type="EMBL" id="JABBGM010000002">
    <property type="protein sequence ID" value="NML93420.1"/>
    <property type="molecule type" value="Genomic_DNA"/>
</dbReference>
<dbReference type="Pfam" id="PF07690">
    <property type="entry name" value="MFS_1"/>
    <property type="match status" value="1"/>
</dbReference>
<evidence type="ECO:0000313" key="7">
    <source>
        <dbReference type="Proteomes" id="UP000583556"/>
    </source>
</evidence>
<dbReference type="GO" id="GO:0022857">
    <property type="term" value="F:transmembrane transporter activity"/>
    <property type="evidence" value="ECO:0007669"/>
    <property type="project" value="InterPro"/>
</dbReference>
<keyword evidence="7" id="KW-1185">Reference proteome</keyword>
<dbReference type="InterPro" id="IPR036259">
    <property type="entry name" value="MFS_trans_sf"/>
</dbReference>
<keyword evidence="1 4" id="KW-0812">Transmembrane</keyword>
<dbReference type="PROSITE" id="PS50850">
    <property type="entry name" value="MFS"/>
    <property type="match status" value="1"/>
</dbReference>
<dbReference type="Gene3D" id="1.20.1250.20">
    <property type="entry name" value="MFS general substrate transporter like domains"/>
    <property type="match status" value="2"/>
</dbReference>
<feature type="transmembrane region" description="Helical" evidence="4">
    <location>
        <begin position="216"/>
        <end position="239"/>
    </location>
</feature>
<keyword evidence="2 4" id="KW-1133">Transmembrane helix</keyword>
<dbReference type="AlphaFoldDB" id="A0A7Y0BN34"/>
<dbReference type="PANTHER" id="PTHR11360">
    <property type="entry name" value="MONOCARBOXYLATE TRANSPORTER"/>
    <property type="match status" value="1"/>
</dbReference>
<reference evidence="6 7" key="1">
    <citation type="submission" date="2020-04" db="EMBL/GenBank/DDBJ databases">
        <title>Novosphingobium sp. TW-4 isolated from soil.</title>
        <authorList>
            <person name="Dahal R.H."/>
            <person name="Chaudhary D.K."/>
        </authorList>
    </citation>
    <scope>NUCLEOTIDE SEQUENCE [LARGE SCALE GENOMIC DNA]</scope>
    <source>
        <strain evidence="6 7">TW-4</strain>
    </source>
</reference>
<protein>
    <submittedName>
        <fullName evidence="6">MFS transporter</fullName>
    </submittedName>
</protein>
<evidence type="ECO:0000256" key="4">
    <source>
        <dbReference type="SAM" id="Phobius"/>
    </source>
</evidence>
<evidence type="ECO:0000256" key="1">
    <source>
        <dbReference type="ARBA" id="ARBA00022692"/>
    </source>
</evidence>
<feature type="transmembrane region" description="Helical" evidence="4">
    <location>
        <begin position="41"/>
        <end position="61"/>
    </location>
</feature>
<feature type="transmembrane region" description="Helical" evidence="4">
    <location>
        <begin position="245"/>
        <end position="269"/>
    </location>
</feature>
<feature type="domain" description="Major facilitator superfamily (MFS) profile" evidence="5">
    <location>
        <begin position="8"/>
        <end position="394"/>
    </location>
</feature>
<evidence type="ECO:0000259" key="5">
    <source>
        <dbReference type="PROSITE" id="PS50850"/>
    </source>
</evidence>
<dbReference type="InterPro" id="IPR020846">
    <property type="entry name" value="MFS_dom"/>
</dbReference>
<feature type="transmembrane region" description="Helical" evidence="4">
    <location>
        <begin position="133"/>
        <end position="152"/>
    </location>
</feature>
<proteinExistence type="predicted"/>
<feature type="transmembrane region" description="Helical" evidence="4">
    <location>
        <begin position="305"/>
        <end position="327"/>
    </location>
</feature>
<dbReference type="Proteomes" id="UP000583556">
    <property type="component" value="Unassembled WGS sequence"/>
</dbReference>
<feature type="transmembrane region" description="Helical" evidence="4">
    <location>
        <begin position="97"/>
        <end position="121"/>
    </location>
</feature>
<dbReference type="SUPFAM" id="SSF103473">
    <property type="entry name" value="MFS general substrate transporter"/>
    <property type="match status" value="1"/>
</dbReference>
<dbReference type="PANTHER" id="PTHR11360:SF290">
    <property type="entry name" value="MONOCARBOXYLATE MFS PERMEASE"/>
    <property type="match status" value="1"/>
</dbReference>
<sequence>MAMRQCLLLAFSALYFLLMAATFNSLGQVLPYIVADLKLSWAEAGMGFTLLGTACGAASLLPATTIRLFGVSVTIVLGALQLVTGFAALALMTGVPAYLGGTLLLGMGFCFCGTIPAVHVIGHVFEGRRSTAIGLYFTAGNLGAVCGPLLFYGVHSATGGWRSYWWICAVAAAAVGGIAALISRIDEQGRSRVALDGEGGAATGWTLRRAMAKGQFWLVVVAYTGCLLINTTVHSFAYQHLLENAVAAGTATLVISAAALVAAAAAALVGLAGQKVGPQQLTVVALATLALSSAALVLPTNGASLSLFALSFGVGLGASTVSTTLLLRQWFGGLASLELYSVMTVFSTAAALGPSIGGHLHDTTGSFAPSLIGQAAIAALLAGAVALTRPPHAQEEALGVG</sequence>
<feature type="transmembrane region" description="Helical" evidence="4">
    <location>
        <begin position="68"/>
        <end position="91"/>
    </location>
</feature>
<dbReference type="InterPro" id="IPR050327">
    <property type="entry name" value="Proton-linked_MCT"/>
</dbReference>
<accession>A0A7Y0BN34</accession>
<comment type="caution">
    <text evidence="6">The sequence shown here is derived from an EMBL/GenBank/DDBJ whole genome shotgun (WGS) entry which is preliminary data.</text>
</comment>
<feature type="transmembrane region" description="Helical" evidence="4">
    <location>
        <begin position="164"/>
        <end position="182"/>
    </location>
</feature>